<sequence length="106" mass="11225">MSPNTCNFILLLLAALALTATAFPIGSFMTDLAIRTESACAIGHGCPWARSEDKVARAEFTCSNGGCPWARSEDKVARAETVCSAVHGCPWARSEDKVAHGDVLQA</sequence>
<evidence type="ECO:0000256" key="1">
    <source>
        <dbReference type="SAM" id="SignalP"/>
    </source>
</evidence>
<evidence type="ECO:0000313" key="2">
    <source>
        <dbReference type="EMBL" id="EKD19806.1"/>
    </source>
</evidence>
<name>K1X3K1_MARBU</name>
<feature type="chain" id="PRO_5003852882" evidence="1">
    <location>
        <begin position="23"/>
        <end position="106"/>
    </location>
</feature>
<feature type="signal peptide" evidence="1">
    <location>
        <begin position="1"/>
        <end position="22"/>
    </location>
</feature>
<dbReference type="Proteomes" id="UP000006753">
    <property type="component" value="Unassembled WGS sequence"/>
</dbReference>
<dbReference type="EMBL" id="JH921430">
    <property type="protein sequence ID" value="EKD19806.1"/>
    <property type="molecule type" value="Genomic_DNA"/>
</dbReference>
<keyword evidence="1" id="KW-0732">Signal</keyword>
<dbReference type="InParanoid" id="K1X3K1"/>
<gene>
    <name evidence="2" type="ORF">MBM_01758</name>
</gene>
<dbReference type="KEGG" id="mbe:MBM_01758"/>
<dbReference type="HOGENOM" id="CLU_2223804_0_0_1"/>
<dbReference type="OrthoDB" id="10316869at2759"/>
<evidence type="ECO:0000313" key="3">
    <source>
        <dbReference type="Proteomes" id="UP000006753"/>
    </source>
</evidence>
<dbReference type="RefSeq" id="XP_007289647.1">
    <property type="nucleotide sequence ID" value="XM_007289585.1"/>
</dbReference>
<organism evidence="2 3">
    <name type="scientific">Marssonina brunnea f. sp. multigermtubi (strain MB_m1)</name>
    <name type="common">Marssonina leaf spot fungus</name>
    <dbReference type="NCBI Taxonomy" id="1072389"/>
    <lineage>
        <taxon>Eukaryota</taxon>
        <taxon>Fungi</taxon>
        <taxon>Dikarya</taxon>
        <taxon>Ascomycota</taxon>
        <taxon>Pezizomycotina</taxon>
        <taxon>Leotiomycetes</taxon>
        <taxon>Helotiales</taxon>
        <taxon>Drepanopezizaceae</taxon>
        <taxon>Drepanopeziza</taxon>
    </lineage>
</organism>
<dbReference type="GeneID" id="18757693"/>
<reference evidence="2 3" key="1">
    <citation type="journal article" date="2012" name="BMC Genomics">
        <title>Sequencing the genome of Marssonina brunnea reveals fungus-poplar co-evolution.</title>
        <authorList>
            <person name="Zhu S."/>
            <person name="Cao Y.-Z."/>
            <person name="Jiang C."/>
            <person name="Tan B.-Y."/>
            <person name="Wang Z."/>
            <person name="Feng S."/>
            <person name="Zhang L."/>
            <person name="Su X.-H."/>
            <person name="Brejova B."/>
            <person name="Vinar T."/>
            <person name="Xu M."/>
            <person name="Wang M.-X."/>
            <person name="Zhang S.-G."/>
            <person name="Huang M.-R."/>
            <person name="Wu R."/>
            <person name="Zhou Y."/>
        </authorList>
    </citation>
    <scope>NUCLEOTIDE SEQUENCE [LARGE SCALE GENOMIC DNA]</scope>
    <source>
        <strain evidence="2 3">MB_m1</strain>
    </source>
</reference>
<dbReference type="AlphaFoldDB" id="K1X3K1"/>
<proteinExistence type="predicted"/>
<protein>
    <submittedName>
        <fullName evidence="2">Uncharacterized protein</fullName>
    </submittedName>
</protein>
<keyword evidence="3" id="KW-1185">Reference proteome</keyword>
<accession>K1X3K1</accession>